<dbReference type="InterPro" id="IPR015943">
    <property type="entry name" value="WD40/YVTN_repeat-like_dom_sf"/>
</dbReference>
<dbReference type="PANTHER" id="PTHR19857">
    <property type="entry name" value="MITOCHONDRIAL DIVISION PROTEIN 1-RELATED"/>
    <property type="match status" value="1"/>
</dbReference>
<organism evidence="3 4">
    <name type="scientific">Vitis rotundifolia</name>
    <name type="common">Muscadine grape</name>
    <dbReference type="NCBI Taxonomy" id="103349"/>
    <lineage>
        <taxon>Eukaryota</taxon>
        <taxon>Viridiplantae</taxon>
        <taxon>Streptophyta</taxon>
        <taxon>Embryophyta</taxon>
        <taxon>Tracheophyta</taxon>
        <taxon>Spermatophyta</taxon>
        <taxon>Magnoliopsida</taxon>
        <taxon>eudicotyledons</taxon>
        <taxon>Gunneridae</taxon>
        <taxon>Pentapetalae</taxon>
        <taxon>rosids</taxon>
        <taxon>Vitales</taxon>
        <taxon>Vitaceae</taxon>
        <taxon>Viteae</taxon>
        <taxon>Vitis</taxon>
    </lineage>
</organism>
<protein>
    <recommendedName>
        <fullName evidence="5">Transducin/WD40 repeat-like superfamily protein</fullName>
    </recommendedName>
</protein>
<accession>A0AA38ZZG6</accession>
<proteinExistence type="predicted"/>
<gene>
    <name evidence="3" type="ORF">PVL29_007166</name>
</gene>
<keyword evidence="1" id="KW-0853">WD repeat</keyword>
<comment type="caution">
    <text evidence="3">The sequence shown here is derived from an EMBL/GenBank/DDBJ whole genome shotgun (WGS) entry which is preliminary data.</text>
</comment>
<dbReference type="EMBL" id="JARBHA010000006">
    <property type="protein sequence ID" value="KAJ9697924.1"/>
    <property type="molecule type" value="Genomic_DNA"/>
</dbReference>
<reference evidence="3 4" key="1">
    <citation type="journal article" date="2023" name="BMC Biotechnol.">
        <title>Vitis rotundifolia cv Carlos genome sequencing.</title>
        <authorList>
            <person name="Huff M."/>
            <person name="Hulse-Kemp A."/>
            <person name="Scheffler B."/>
            <person name="Youngblood R."/>
            <person name="Simpson S."/>
            <person name="Babiker E."/>
            <person name="Staton M."/>
        </authorList>
    </citation>
    <scope>NUCLEOTIDE SEQUENCE [LARGE SCALE GENOMIC DNA]</scope>
    <source>
        <tissue evidence="3">Leaf</tissue>
    </source>
</reference>
<keyword evidence="4" id="KW-1185">Reference proteome</keyword>
<dbReference type="InterPro" id="IPR051179">
    <property type="entry name" value="WD_repeat_multifunction"/>
</dbReference>
<dbReference type="AlphaFoldDB" id="A0AA38ZZG6"/>
<dbReference type="Proteomes" id="UP001168098">
    <property type="component" value="Unassembled WGS sequence"/>
</dbReference>
<dbReference type="PANTHER" id="PTHR19857:SF21">
    <property type="entry name" value="ANAPHASE-PROMOTING COMPLEX SUBUNIT 4 WD40 DOMAIN-CONTAINING PROTEIN"/>
    <property type="match status" value="1"/>
</dbReference>
<evidence type="ECO:0000256" key="2">
    <source>
        <dbReference type="ARBA" id="ARBA00022737"/>
    </source>
</evidence>
<evidence type="ECO:0008006" key="5">
    <source>
        <dbReference type="Google" id="ProtNLM"/>
    </source>
</evidence>
<evidence type="ECO:0000256" key="1">
    <source>
        <dbReference type="ARBA" id="ARBA00022574"/>
    </source>
</evidence>
<name>A0AA38ZZG6_VITRO</name>
<keyword evidence="2" id="KW-0677">Repeat</keyword>
<evidence type="ECO:0000313" key="4">
    <source>
        <dbReference type="Proteomes" id="UP001168098"/>
    </source>
</evidence>
<dbReference type="SUPFAM" id="SSF50978">
    <property type="entry name" value="WD40 repeat-like"/>
    <property type="match status" value="1"/>
</dbReference>
<dbReference type="InterPro" id="IPR001680">
    <property type="entry name" value="WD40_rpt"/>
</dbReference>
<evidence type="ECO:0000313" key="3">
    <source>
        <dbReference type="EMBL" id="KAJ9697924.1"/>
    </source>
</evidence>
<dbReference type="InterPro" id="IPR036322">
    <property type="entry name" value="WD40_repeat_dom_sf"/>
</dbReference>
<sequence>MDRYVVPLQPSRDSLRPIRRHRWKRSAIELNGRFESRYRHDISGLLMQSYSEIGAFAHLYHINGVQCQTHMNRIANGMYMDLQVPIRKQGISALEFDSKGIYLASVTKLGCLTVHDFESLYCQTIEISTCLEEGETRHLLHLSTDHQLDVVRWNLANQDEVACTSMKSNEVLIFDVGYISSEPVEVLQKRHTINAHKGLSDIAFTSTDDSRLFASDMCGVIHLWDRRASDFPCLELTTNSRTALNSIQLNEENQIIFGAGKLGVMYMWDLRGGRTSAAFQSHKEVYHPPLASIKLASMLEKIEPLKAQADIISKEIHSVDLDPSCPYQLAFHLDDGWSGVLDIHNFQVTHIHCPPPAWLNGSNSSADVSYVRKPSWLPTYSIYAVGSSSDNGIHLLDFYPDSSSPCHVEYSEDMQSLSGVKNQSKQNMFVPLSEGVTACATHPLNGTIIAGTKQSSLLVISQRHKSCQGDHCQSKEEGPL</sequence>
<dbReference type="Gene3D" id="2.130.10.10">
    <property type="entry name" value="YVTN repeat-like/Quinoprotein amine dehydrogenase"/>
    <property type="match status" value="1"/>
</dbReference>
<dbReference type="SMART" id="SM00320">
    <property type="entry name" value="WD40"/>
    <property type="match status" value="3"/>
</dbReference>